<accession>A0A9D1RG47</accession>
<gene>
    <name evidence="8" type="ORF">IAC47_04325</name>
</gene>
<protein>
    <recommendedName>
        <fullName evidence="4">Probable 2-phosphosulfolactate phosphatase</fullName>
        <ecNumber evidence="3">3.1.3.71</ecNumber>
    </recommendedName>
</protein>
<evidence type="ECO:0000256" key="1">
    <source>
        <dbReference type="ARBA" id="ARBA00001946"/>
    </source>
</evidence>
<evidence type="ECO:0000256" key="3">
    <source>
        <dbReference type="ARBA" id="ARBA00012953"/>
    </source>
</evidence>
<keyword evidence="5" id="KW-0378">Hydrolase</keyword>
<comment type="catalytic activity">
    <reaction evidence="7">
        <text>(2R)-O-phospho-3-sulfolactate + H2O = (2R)-3-sulfolactate + phosphate</text>
        <dbReference type="Rhea" id="RHEA:23416"/>
        <dbReference type="ChEBI" id="CHEBI:15377"/>
        <dbReference type="ChEBI" id="CHEBI:15597"/>
        <dbReference type="ChEBI" id="CHEBI:43474"/>
        <dbReference type="ChEBI" id="CHEBI:58738"/>
        <dbReference type="EC" id="3.1.3.71"/>
    </reaction>
</comment>
<reference evidence="8" key="1">
    <citation type="journal article" date="2021" name="PeerJ">
        <title>Extensive microbial diversity within the chicken gut microbiome revealed by metagenomics and culture.</title>
        <authorList>
            <person name="Gilroy R."/>
            <person name="Ravi A."/>
            <person name="Getino M."/>
            <person name="Pursley I."/>
            <person name="Horton D.L."/>
            <person name="Alikhan N.F."/>
            <person name="Baker D."/>
            <person name="Gharbi K."/>
            <person name="Hall N."/>
            <person name="Watson M."/>
            <person name="Adriaenssens E.M."/>
            <person name="Foster-Nyarko E."/>
            <person name="Jarju S."/>
            <person name="Secka A."/>
            <person name="Antonio M."/>
            <person name="Oren A."/>
            <person name="Chaudhuri R.R."/>
            <person name="La Ragione R."/>
            <person name="Hildebrand F."/>
            <person name="Pallen M.J."/>
        </authorList>
    </citation>
    <scope>NUCLEOTIDE SEQUENCE</scope>
    <source>
        <strain evidence="8">Gambia16-930</strain>
    </source>
</reference>
<comment type="similarity">
    <text evidence="2">Belongs to the ComB family.</text>
</comment>
<dbReference type="Gene3D" id="3.90.1560.10">
    <property type="entry name" value="ComB-like"/>
    <property type="match status" value="1"/>
</dbReference>
<dbReference type="EMBL" id="DXGG01000137">
    <property type="protein sequence ID" value="HIW87483.1"/>
    <property type="molecule type" value="Genomic_DNA"/>
</dbReference>
<evidence type="ECO:0000256" key="6">
    <source>
        <dbReference type="ARBA" id="ARBA00022842"/>
    </source>
</evidence>
<dbReference type="Pfam" id="PF04029">
    <property type="entry name" value="2-ph_phosp"/>
    <property type="match status" value="1"/>
</dbReference>
<dbReference type="GO" id="GO:0000287">
    <property type="term" value="F:magnesium ion binding"/>
    <property type="evidence" value="ECO:0007669"/>
    <property type="project" value="InterPro"/>
</dbReference>
<comment type="cofactor">
    <cofactor evidence="1">
        <name>Mg(2+)</name>
        <dbReference type="ChEBI" id="CHEBI:18420"/>
    </cofactor>
</comment>
<evidence type="ECO:0000256" key="2">
    <source>
        <dbReference type="ARBA" id="ARBA00009997"/>
    </source>
</evidence>
<evidence type="ECO:0000256" key="7">
    <source>
        <dbReference type="ARBA" id="ARBA00033711"/>
    </source>
</evidence>
<evidence type="ECO:0000256" key="4">
    <source>
        <dbReference type="ARBA" id="ARBA00021948"/>
    </source>
</evidence>
<evidence type="ECO:0000313" key="9">
    <source>
        <dbReference type="Proteomes" id="UP000824267"/>
    </source>
</evidence>
<sequence length="241" mass="27272">MQKIEVIFTPALYPYRTMNGGHITVVNDILRATTSICTALRNGAKALIPVSTIEEARKYKQRGFLVAGERIEQTFEFADWGNSALEFTKERVEGKEIVHSTTNGTIAIALAKQSNPYQILIGAFCNLSTLSDYLLHVERDVQILCSGWKNTFSLEDAVYSGALTDRLIQTGKFEAKNDSAQCALELWNAAKNDLRQYMEKASHIHRLRKYGMDDVFDYTFELDTCNVVPLYRDEKIIDAIQ</sequence>
<dbReference type="GO" id="GO:0050532">
    <property type="term" value="F:2-phosphosulfolactate phosphatase activity"/>
    <property type="evidence" value="ECO:0007669"/>
    <property type="project" value="UniProtKB-EC"/>
</dbReference>
<dbReference type="GO" id="GO:0050545">
    <property type="term" value="F:sulfopyruvate decarboxylase activity"/>
    <property type="evidence" value="ECO:0007669"/>
    <property type="project" value="TreeGrafter"/>
</dbReference>
<dbReference type="PANTHER" id="PTHR37311">
    <property type="entry name" value="2-PHOSPHOSULFOLACTATE PHOSPHATASE-RELATED"/>
    <property type="match status" value="1"/>
</dbReference>
<reference evidence="8" key="2">
    <citation type="submission" date="2021-04" db="EMBL/GenBank/DDBJ databases">
        <authorList>
            <person name="Gilroy R."/>
        </authorList>
    </citation>
    <scope>NUCLEOTIDE SEQUENCE</scope>
    <source>
        <strain evidence="8">Gambia16-930</strain>
    </source>
</reference>
<dbReference type="SUPFAM" id="SSF142823">
    <property type="entry name" value="ComB-like"/>
    <property type="match status" value="1"/>
</dbReference>
<dbReference type="InterPro" id="IPR036702">
    <property type="entry name" value="ComB-like_sf"/>
</dbReference>
<dbReference type="AlphaFoldDB" id="A0A9D1RG47"/>
<dbReference type="InterPro" id="IPR005238">
    <property type="entry name" value="ComB-like"/>
</dbReference>
<evidence type="ECO:0000313" key="8">
    <source>
        <dbReference type="EMBL" id="HIW87483.1"/>
    </source>
</evidence>
<comment type="caution">
    <text evidence="8">The sequence shown here is derived from an EMBL/GenBank/DDBJ whole genome shotgun (WGS) entry which is preliminary data.</text>
</comment>
<dbReference type="Proteomes" id="UP000824267">
    <property type="component" value="Unassembled WGS sequence"/>
</dbReference>
<dbReference type="EC" id="3.1.3.71" evidence="3"/>
<organism evidence="8 9">
    <name type="scientific">Candidatus Onthomorpha intestinigallinarum</name>
    <dbReference type="NCBI Taxonomy" id="2840880"/>
    <lineage>
        <taxon>Bacteria</taxon>
        <taxon>Pseudomonadati</taxon>
        <taxon>Bacteroidota</taxon>
        <taxon>Bacteroidia</taxon>
        <taxon>Bacteroidales</taxon>
        <taxon>Candidatus Onthomorpha</taxon>
    </lineage>
</organism>
<keyword evidence="6" id="KW-0460">Magnesium</keyword>
<dbReference type="PANTHER" id="PTHR37311:SF1">
    <property type="entry name" value="2-PHOSPHOSULFOLACTATE PHOSPHATASE-RELATED"/>
    <property type="match status" value="1"/>
</dbReference>
<name>A0A9D1RG47_9BACT</name>
<evidence type="ECO:0000256" key="5">
    <source>
        <dbReference type="ARBA" id="ARBA00022801"/>
    </source>
</evidence>
<proteinExistence type="inferred from homology"/>